<feature type="transmembrane region" description="Helical" evidence="1">
    <location>
        <begin position="86"/>
        <end position="106"/>
    </location>
</feature>
<keyword evidence="1" id="KW-0812">Transmembrane</keyword>
<dbReference type="Proteomes" id="UP000236000">
    <property type="component" value="Unassembled WGS sequence"/>
</dbReference>
<feature type="transmembrane region" description="Helical" evidence="1">
    <location>
        <begin position="183"/>
        <end position="206"/>
    </location>
</feature>
<evidence type="ECO:0000313" key="2">
    <source>
        <dbReference type="EMBL" id="PNC19781.1"/>
    </source>
</evidence>
<keyword evidence="1" id="KW-1133">Transmembrane helix</keyword>
<organism evidence="2 3">
    <name type="scientific">Akkermansia muciniphila</name>
    <dbReference type="NCBI Taxonomy" id="239935"/>
    <lineage>
        <taxon>Bacteria</taxon>
        <taxon>Pseudomonadati</taxon>
        <taxon>Verrucomicrobiota</taxon>
        <taxon>Verrucomicrobiia</taxon>
        <taxon>Verrucomicrobiales</taxon>
        <taxon>Akkermansiaceae</taxon>
        <taxon>Akkermansia</taxon>
    </lineage>
</organism>
<evidence type="ECO:0008006" key="4">
    <source>
        <dbReference type="Google" id="ProtNLM"/>
    </source>
</evidence>
<feature type="transmembrane region" description="Helical" evidence="1">
    <location>
        <begin position="226"/>
        <end position="247"/>
    </location>
</feature>
<accession>A0A2N8HGA0</accession>
<dbReference type="RefSeq" id="WP_102711976.1">
    <property type="nucleotide sequence ID" value="NZ_CABMLK010000002.1"/>
</dbReference>
<reference evidence="2 3" key="1">
    <citation type="journal article" date="2017" name="BMC Genomics">
        <title>Genome sequencing of 39 Akkermansia muciniphila isolates reveals its population structure, genomic and functional diverisity, and global distribution in mammalian gut microbiotas.</title>
        <authorList>
            <person name="Guo X."/>
            <person name="Li S."/>
            <person name="Zhang J."/>
            <person name="Wu F."/>
            <person name="Li X."/>
            <person name="Wu D."/>
            <person name="Zhang M."/>
            <person name="Ou Z."/>
            <person name="Jie Z."/>
            <person name="Yan Q."/>
            <person name="Li P."/>
            <person name="Yi J."/>
            <person name="Peng Y."/>
        </authorList>
    </citation>
    <scope>NUCLEOTIDE SEQUENCE [LARGE SCALE GENOMIC DNA]</scope>
    <source>
        <strain evidence="2 3">GP24</strain>
    </source>
</reference>
<sequence>MIQVPASEFMDKKQNTSRSSLLGIFINILLPVLILDYCSAGPANPLQRPAGESFWHLGPVWALVIALSLPLVYGIRSLVVTRKFDLMSGVGMAGVLLTGVISIFVIGPEGRIHSATPWLFAGKEALIPLILAAAVIVSRSTGSPLLNIFIYTPELFDVSRIEQKVAANDAEQAYQRLLASSSWVLAGTLVASSIGNFFLSLSFMSSVMRQPEAEQQVAYNVAIGSITWWGFLIIGVPILAALVFIMLRLIKRLGQLTGLTRDELLLR</sequence>
<feature type="transmembrane region" description="Helical" evidence="1">
    <location>
        <begin position="118"/>
        <end position="137"/>
    </location>
</feature>
<proteinExistence type="predicted"/>
<keyword evidence="1" id="KW-0472">Membrane</keyword>
<protein>
    <recommendedName>
        <fullName evidence="4">MFS transporter</fullName>
    </recommendedName>
</protein>
<name>A0A2N8HGA0_9BACT</name>
<feature type="transmembrane region" description="Helical" evidence="1">
    <location>
        <begin position="21"/>
        <end position="42"/>
    </location>
</feature>
<gene>
    <name evidence="2" type="ORF">CXU22_01860</name>
</gene>
<comment type="caution">
    <text evidence="2">The sequence shown here is derived from an EMBL/GenBank/DDBJ whole genome shotgun (WGS) entry which is preliminary data.</text>
</comment>
<dbReference type="AlphaFoldDB" id="A0A2N8HGA0"/>
<feature type="transmembrane region" description="Helical" evidence="1">
    <location>
        <begin position="54"/>
        <end position="74"/>
    </location>
</feature>
<dbReference type="OrthoDB" id="188353at2"/>
<evidence type="ECO:0000313" key="3">
    <source>
        <dbReference type="Proteomes" id="UP000236000"/>
    </source>
</evidence>
<dbReference type="EMBL" id="PJKA01000003">
    <property type="protein sequence ID" value="PNC19781.1"/>
    <property type="molecule type" value="Genomic_DNA"/>
</dbReference>
<evidence type="ECO:0000256" key="1">
    <source>
        <dbReference type="SAM" id="Phobius"/>
    </source>
</evidence>
<dbReference type="NCBIfam" id="NF041646">
    <property type="entry name" value="VC0807_fam"/>
    <property type="match status" value="1"/>
</dbReference>